<accession>A0A9J5XZR0</accession>
<evidence type="ECO:0000313" key="1">
    <source>
        <dbReference type="EMBL" id="KAG5592612.1"/>
    </source>
</evidence>
<sequence>MVSCGAHPLIIRPFFSSNKLSGNHVVFADWSFFTAQMKGTVEASRAFAISASCSSGNLTMLPKETTQRSQVLARKRYRERYHSFDPQILWFDQAIHQKHSSHPQALSDHLGGAEIFDPFRQPNFSGRELKSIDRD</sequence>
<reference evidence="1 2" key="1">
    <citation type="submission" date="2020-09" db="EMBL/GenBank/DDBJ databases">
        <title>De no assembly of potato wild relative species, Solanum commersonii.</title>
        <authorList>
            <person name="Cho K."/>
        </authorList>
    </citation>
    <scope>NUCLEOTIDE SEQUENCE [LARGE SCALE GENOMIC DNA]</scope>
    <source>
        <strain evidence="1">LZ3.2</strain>
        <tissue evidence="1">Leaf</tissue>
    </source>
</reference>
<gene>
    <name evidence="1" type="ORF">H5410_043126</name>
</gene>
<dbReference type="Proteomes" id="UP000824120">
    <property type="component" value="Chromosome 8"/>
</dbReference>
<evidence type="ECO:0000313" key="2">
    <source>
        <dbReference type="Proteomes" id="UP000824120"/>
    </source>
</evidence>
<dbReference type="EMBL" id="JACXVP010000008">
    <property type="protein sequence ID" value="KAG5592612.1"/>
    <property type="molecule type" value="Genomic_DNA"/>
</dbReference>
<protein>
    <submittedName>
        <fullName evidence="1">Uncharacterized protein</fullName>
    </submittedName>
</protein>
<organism evidence="1 2">
    <name type="scientific">Solanum commersonii</name>
    <name type="common">Commerson's wild potato</name>
    <name type="synonym">Commerson's nightshade</name>
    <dbReference type="NCBI Taxonomy" id="4109"/>
    <lineage>
        <taxon>Eukaryota</taxon>
        <taxon>Viridiplantae</taxon>
        <taxon>Streptophyta</taxon>
        <taxon>Embryophyta</taxon>
        <taxon>Tracheophyta</taxon>
        <taxon>Spermatophyta</taxon>
        <taxon>Magnoliopsida</taxon>
        <taxon>eudicotyledons</taxon>
        <taxon>Gunneridae</taxon>
        <taxon>Pentapetalae</taxon>
        <taxon>asterids</taxon>
        <taxon>lamiids</taxon>
        <taxon>Solanales</taxon>
        <taxon>Solanaceae</taxon>
        <taxon>Solanoideae</taxon>
        <taxon>Solaneae</taxon>
        <taxon>Solanum</taxon>
    </lineage>
</organism>
<dbReference type="AlphaFoldDB" id="A0A9J5XZR0"/>
<comment type="caution">
    <text evidence="1">The sequence shown here is derived from an EMBL/GenBank/DDBJ whole genome shotgun (WGS) entry which is preliminary data.</text>
</comment>
<keyword evidence="2" id="KW-1185">Reference proteome</keyword>
<name>A0A9J5XZR0_SOLCO</name>
<proteinExistence type="predicted"/>